<dbReference type="eggNOG" id="ENOG50303C3">
    <property type="taxonomic scope" value="Bacteria"/>
</dbReference>
<keyword evidence="1" id="KW-0732">Signal</keyword>
<feature type="signal peptide" evidence="1">
    <location>
        <begin position="1"/>
        <end position="24"/>
    </location>
</feature>
<sequence>MKRFGFVLGVLGLLLGVGVSSATAAAVSAGADVVSAYVWRGITFNDEAVVQPYLDVTAENGINLNVWGNYDVGDYGGTLAEDNEFSEIDLTLSYGFSLDPVDITVGHIEYLFPNGGGQGTSELFISTWASLVAGLSAGVDFYYDYDELDEYYLSAGIAYDLELPRGIGLGFGASAGYAGNRYAADGNHDFYDYNLSLSAGFPVTDSVDLSAFIAYTDTFDNTTLPDQDVDVYGGAGFCVNF</sequence>
<proteinExistence type="predicted"/>
<evidence type="ECO:0000313" key="2">
    <source>
        <dbReference type="EMBL" id="ABW65919.1"/>
    </source>
</evidence>
<name>A8ZSK6_DESOH</name>
<feature type="chain" id="PRO_5002731721" description="MltA-interacting MipA family protein" evidence="1">
    <location>
        <begin position="25"/>
        <end position="241"/>
    </location>
</feature>
<accession>A8ZSK6</accession>
<organism evidence="2 3">
    <name type="scientific">Desulfosudis oleivorans (strain DSM 6200 / JCM 39069 / Hxd3)</name>
    <name type="common">Desulfococcus oleovorans</name>
    <dbReference type="NCBI Taxonomy" id="96561"/>
    <lineage>
        <taxon>Bacteria</taxon>
        <taxon>Pseudomonadati</taxon>
        <taxon>Thermodesulfobacteriota</taxon>
        <taxon>Desulfobacteria</taxon>
        <taxon>Desulfobacterales</taxon>
        <taxon>Desulfosudaceae</taxon>
        <taxon>Desulfosudis</taxon>
    </lineage>
</organism>
<dbReference type="Proteomes" id="UP000008561">
    <property type="component" value="Chromosome"/>
</dbReference>
<evidence type="ECO:0000256" key="1">
    <source>
        <dbReference type="SAM" id="SignalP"/>
    </source>
</evidence>
<evidence type="ECO:0000313" key="3">
    <source>
        <dbReference type="Proteomes" id="UP000008561"/>
    </source>
</evidence>
<evidence type="ECO:0008006" key="4">
    <source>
        <dbReference type="Google" id="ProtNLM"/>
    </source>
</evidence>
<dbReference type="STRING" id="96561.Dole_0109"/>
<protein>
    <recommendedName>
        <fullName evidence="4">MltA-interacting MipA family protein</fullName>
    </recommendedName>
</protein>
<dbReference type="HOGENOM" id="CLU_082062_0_0_7"/>
<dbReference type="RefSeq" id="WP_012173538.1">
    <property type="nucleotide sequence ID" value="NC_009943.1"/>
</dbReference>
<keyword evidence="3" id="KW-1185">Reference proteome</keyword>
<gene>
    <name evidence="2" type="ordered locus">Dole_0109</name>
</gene>
<dbReference type="KEGG" id="dol:Dole_0109"/>
<dbReference type="Pfam" id="PF09694">
    <property type="entry name" value="Gcw_chp"/>
    <property type="match status" value="1"/>
</dbReference>
<dbReference type="AlphaFoldDB" id="A8ZSK6"/>
<dbReference type="OrthoDB" id="9782545at2"/>
<dbReference type="InterPro" id="IPR010239">
    <property type="entry name" value="CHP02001"/>
</dbReference>
<reference evidence="2 3" key="1">
    <citation type="submission" date="2007-10" db="EMBL/GenBank/DDBJ databases">
        <title>Complete sequence of Desulfococcus oleovorans Hxd3.</title>
        <authorList>
            <consortium name="US DOE Joint Genome Institute"/>
            <person name="Copeland A."/>
            <person name="Lucas S."/>
            <person name="Lapidus A."/>
            <person name="Barry K."/>
            <person name="Glavina del Rio T."/>
            <person name="Dalin E."/>
            <person name="Tice H."/>
            <person name="Pitluck S."/>
            <person name="Kiss H."/>
            <person name="Brettin T."/>
            <person name="Bruce D."/>
            <person name="Detter J.C."/>
            <person name="Han C."/>
            <person name="Schmutz J."/>
            <person name="Larimer F."/>
            <person name="Land M."/>
            <person name="Hauser L."/>
            <person name="Kyrpides N."/>
            <person name="Kim E."/>
            <person name="Wawrik B."/>
            <person name="Richardson P."/>
        </authorList>
    </citation>
    <scope>NUCLEOTIDE SEQUENCE [LARGE SCALE GENOMIC DNA]</scope>
    <source>
        <strain evidence="3">DSM 6200 / JCM 39069 / Hxd3</strain>
    </source>
</reference>
<dbReference type="EMBL" id="CP000859">
    <property type="protein sequence ID" value="ABW65919.1"/>
    <property type="molecule type" value="Genomic_DNA"/>
</dbReference>